<evidence type="ECO:0000313" key="5">
    <source>
        <dbReference type="Proteomes" id="UP000190814"/>
    </source>
</evidence>
<dbReference type="Pfam" id="PF06280">
    <property type="entry name" value="fn3_5"/>
    <property type="match status" value="1"/>
</dbReference>
<keyword evidence="5" id="KW-1185">Reference proteome</keyword>
<proteinExistence type="inferred from homology"/>
<evidence type="ECO:0000256" key="2">
    <source>
        <dbReference type="ARBA" id="ARBA00022729"/>
    </source>
</evidence>
<organism evidence="4 5">
    <name type="scientific">Eubacterium uniforme</name>
    <dbReference type="NCBI Taxonomy" id="39495"/>
    <lineage>
        <taxon>Bacteria</taxon>
        <taxon>Bacillati</taxon>
        <taxon>Bacillota</taxon>
        <taxon>Clostridia</taxon>
        <taxon>Eubacteriales</taxon>
        <taxon>Eubacteriaceae</taxon>
        <taxon>Eubacterium</taxon>
    </lineage>
</organism>
<dbReference type="RefSeq" id="WP_078766897.1">
    <property type="nucleotide sequence ID" value="NZ_FUXZ01000014.1"/>
</dbReference>
<keyword evidence="2" id="KW-0732">Signal</keyword>
<evidence type="ECO:0000313" key="4">
    <source>
        <dbReference type="EMBL" id="SKA70651.1"/>
    </source>
</evidence>
<protein>
    <submittedName>
        <fullName evidence="4">Fn3-like domain-containing protein</fullName>
    </submittedName>
</protein>
<dbReference type="EMBL" id="FUXZ01000014">
    <property type="protein sequence ID" value="SKA70651.1"/>
    <property type="molecule type" value="Genomic_DNA"/>
</dbReference>
<name>A0A1T4W1Q0_9FIRM</name>
<dbReference type="InterPro" id="IPR013783">
    <property type="entry name" value="Ig-like_fold"/>
</dbReference>
<dbReference type="GO" id="GO:0016020">
    <property type="term" value="C:membrane"/>
    <property type="evidence" value="ECO:0007669"/>
    <property type="project" value="InterPro"/>
</dbReference>
<dbReference type="Gene3D" id="2.60.40.1710">
    <property type="entry name" value="Subtilisin-like superfamily"/>
    <property type="match status" value="1"/>
</dbReference>
<gene>
    <name evidence="4" type="ORF">SAMN02745111_02064</name>
</gene>
<comment type="similarity">
    <text evidence="1">Belongs to the peptidase S8 family.</text>
</comment>
<dbReference type="AlphaFoldDB" id="A0A1T4W1Q0"/>
<dbReference type="Proteomes" id="UP000190814">
    <property type="component" value="Unassembled WGS sequence"/>
</dbReference>
<dbReference type="STRING" id="39495.SAMN02745111_02064"/>
<dbReference type="InterPro" id="IPR010435">
    <property type="entry name" value="C5a/SBT2-like_Fn3"/>
</dbReference>
<dbReference type="Gene3D" id="2.60.40.10">
    <property type="entry name" value="Immunoglobulins"/>
    <property type="match status" value="1"/>
</dbReference>
<dbReference type="GO" id="GO:0004252">
    <property type="term" value="F:serine-type endopeptidase activity"/>
    <property type="evidence" value="ECO:0007669"/>
    <property type="project" value="InterPro"/>
</dbReference>
<accession>A0A1T4W1Q0</accession>
<reference evidence="4 5" key="1">
    <citation type="submission" date="2017-02" db="EMBL/GenBank/DDBJ databases">
        <authorList>
            <person name="Peterson S.W."/>
        </authorList>
    </citation>
    <scope>NUCLEOTIDE SEQUENCE [LARGE SCALE GENOMIC DNA]</scope>
    <source>
        <strain evidence="4 5">ATCC 35992</strain>
    </source>
</reference>
<dbReference type="OrthoDB" id="1771446at2"/>
<feature type="domain" description="C5a peptidase/Subtilisin-like protease SBT2-like Fn3-like" evidence="3">
    <location>
        <begin position="261"/>
        <end position="359"/>
    </location>
</feature>
<evidence type="ECO:0000256" key="1">
    <source>
        <dbReference type="ARBA" id="ARBA00011073"/>
    </source>
</evidence>
<sequence length="993" mass="112891">MKKKLLCMALSMVVLVGNMDTGIGVYALDNENQNNESENLSRDNREVLKKALLNIGDYYNENEKLIKSFCMDYELSDEIDKIIESDDEIAVLSYDAGASNTDTANVSLEKAFNEGKLLLSSAFEKKANRFGKYELKSYADSEYVTAIAGINEVLSEDFEIANNSLSCKPDCLVDDKEDESFRDSLNHVKKLLEEKREQVNGKLSSEEILSYINNCLLNTSQVEYDGEIPYSVRKQGAGVINDEAFLESKVCASVNGKAKVELGEVSSKEDDTLVEIELKNYGDVDVTYELKDCPLYMANENDEKLKTCKDGKITSFKDSVTVPAFSSAKVTMLIQTPELEDCYVEGFIEFDGDFDLSIPILMYKGNFGKRKLIDFDNSYFMDKYGNRLGLYTRRKNGEYEDYYSNDYIALSPNGLYGEIRPVIKSDRKIREVNVSIKGKNINNDLGSYDVNGSIPIGFKTKYYDEKRMAYCDYPDGNYQYVINSRASKNDDFEKATFNVVIDSVAPVVNLNIKDSKLEITAYDNNMIYPYFTMCSNGKIKKINLLSDCRNTSGKYYYNLNADEKNVECFFMDMAGNAVYKAEKTDDSSELLLCDDFDLSEYDLEKTTIKNINLKSYSVLTKDEVDSGKFIIKGQIVGKIPDSFKINNKNVEITKTDLEHVYDFKVRVFVKNGINTYSVLLKNGEESNIFTIKGVIYSDGLSLSVDKGLANAIGVVRVSKKKYTYDVNINPTIGIYDLYVNNEHVYSNRDIKDSSEKKLTQEYEFLNNDTKIFNVKVVDICGNEAEYSFKVKYVKITKMGVKVISINQADVYYENTYVYTGKAICPTVQLVCKGMSLSKDDDYTIRYQDNVNIGIGKIIIEGVDSYNGTLIKEFKIFPKKTRIKSVTTKLDKKGYVKIKLKKRTGGVKYQVQFSRKKRSGYSDLKKTSSLSFKTKKLKPGKTYYIKVRCYKRVQGDTFYGEYGPIKKVKIKVVRMKKVSKKKVIGKKNKKSNKK</sequence>
<evidence type="ECO:0000259" key="3">
    <source>
        <dbReference type="Pfam" id="PF06280"/>
    </source>
</evidence>